<dbReference type="Proteomes" id="UP000326396">
    <property type="component" value="Linkage Group LG13"/>
</dbReference>
<sequence length="277" mass="31805">MLTEGHNECNFDGNAGSAMTCGGKWEQSSFESFYMTMSCDPGHVTPTWTDTTSGNWGMTDDNGDMGRNPEKRPAEYELTEEDRQRVRDIMTLEDFEEAERARIAKRARSWNWYPHTVWDWIIEERRAFAAHVAQTAREASRSREHDEEIMALRKENQHLQEQLDHLRGQVVDEIATLRNRTSQLEERQEEVATVVQDHGERLVVVENVAGENQAALQNAWADQLIMEPEQEPDQGPQFRVEDLEEEDFDEDPNEDPEEEDDDGPADSGDSHSTVASH</sequence>
<accession>A0A5N6PBF2</accession>
<proteinExistence type="predicted"/>
<name>A0A5N6PBF2_9ASTR</name>
<feature type="coiled-coil region" evidence="1">
    <location>
        <begin position="142"/>
        <end position="169"/>
    </location>
</feature>
<feature type="region of interest" description="Disordered" evidence="2">
    <location>
        <begin position="50"/>
        <end position="70"/>
    </location>
</feature>
<comment type="caution">
    <text evidence="3">The sequence shown here is derived from an EMBL/GenBank/DDBJ whole genome shotgun (WGS) entry which is preliminary data.</text>
</comment>
<keyword evidence="4" id="KW-1185">Reference proteome</keyword>
<evidence type="ECO:0000256" key="1">
    <source>
        <dbReference type="SAM" id="Coils"/>
    </source>
</evidence>
<reference evidence="3 4" key="1">
    <citation type="submission" date="2019-05" db="EMBL/GenBank/DDBJ databases">
        <title>Mikania micrantha, genome provides insights into the molecular mechanism of rapid growth.</title>
        <authorList>
            <person name="Liu B."/>
        </authorList>
    </citation>
    <scope>NUCLEOTIDE SEQUENCE [LARGE SCALE GENOMIC DNA]</scope>
    <source>
        <strain evidence="3">NLD-2019</strain>
        <tissue evidence="3">Leaf</tissue>
    </source>
</reference>
<evidence type="ECO:0000313" key="4">
    <source>
        <dbReference type="Proteomes" id="UP000326396"/>
    </source>
</evidence>
<gene>
    <name evidence="3" type="ORF">E3N88_10731</name>
</gene>
<evidence type="ECO:0000313" key="3">
    <source>
        <dbReference type="EMBL" id="KAD6119460.1"/>
    </source>
</evidence>
<feature type="compositionally biased region" description="Acidic residues" evidence="2">
    <location>
        <begin position="242"/>
        <end position="264"/>
    </location>
</feature>
<dbReference type="EMBL" id="SZYD01000005">
    <property type="protein sequence ID" value="KAD6119460.1"/>
    <property type="molecule type" value="Genomic_DNA"/>
</dbReference>
<protein>
    <submittedName>
        <fullName evidence="3">Uncharacterized protein</fullName>
    </submittedName>
</protein>
<dbReference type="AlphaFoldDB" id="A0A5N6PBF2"/>
<organism evidence="3 4">
    <name type="scientific">Mikania micrantha</name>
    <name type="common">bitter vine</name>
    <dbReference type="NCBI Taxonomy" id="192012"/>
    <lineage>
        <taxon>Eukaryota</taxon>
        <taxon>Viridiplantae</taxon>
        <taxon>Streptophyta</taxon>
        <taxon>Embryophyta</taxon>
        <taxon>Tracheophyta</taxon>
        <taxon>Spermatophyta</taxon>
        <taxon>Magnoliopsida</taxon>
        <taxon>eudicotyledons</taxon>
        <taxon>Gunneridae</taxon>
        <taxon>Pentapetalae</taxon>
        <taxon>asterids</taxon>
        <taxon>campanulids</taxon>
        <taxon>Asterales</taxon>
        <taxon>Asteraceae</taxon>
        <taxon>Asteroideae</taxon>
        <taxon>Heliantheae alliance</taxon>
        <taxon>Eupatorieae</taxon>
        <taxon>Mikania</taxon>
    </lineage>
</organism>
<keyword evidence="1" id="KW-0175">Coiled coil</keyword>
<evidence type="ECO:0000256" key="2">
    <source>
        <dbReference type="SAM" id="MobiDB-lite"/>
    </source>
</evidence>
<feature type="region of interest" description="Disordered" evidence="2">
    <location>
        <begin position="227"/>
        <end position="277"/>
    </location>
</feature>